<evidence type="ECO:0000313" key="1">
    <source>
        <dbReference type="EMBL" id="MBU5590771.1"/>
    </source>
</evidence>
<dbReference type="RefSeq" id="WP_216455876.1">
    <property type="nucleotide sequence ID" value="NZ_JAHLQL010000001.1"/>
</dbReference>
<gene>
    <name evidence="1" type="ORF">KQI89_03260</name>
</gene>
<evidence type="ECO:0000313" key="2">
    <source>
        <dbReference type="Proteomes" id="UP000736583"/>
    </source>
</evidence>
<dbReference type="EMBL" id="JAHLQL010000001">
    <property type="protein sequence ID" value="MBU5590771.1"/>
    <property type="molecule type" value="Genomic_DNA"/>
</dbReference>
<reference evidence="1 2" key="1">
    <citation type="submission" date="2021-06" db="EMBL/GenBank/DDBJ databases">
        <authorList>
            <person name="Sun Q."/>
            <person name="Li D."/>
        </authorList>
    </citation>
    <scope>NUCLEOTIDE SEQUENCE [LARGE SCALE GENOMIC DNA]</scope>
    <source>
        <strain evidence="1 2">MSJ-4</strain>
    </source>
</reference>
<organism evidence="1 2">
    <name type="scientific">Clostridium simiarum</name>
    <dbReference type="NCBI Taxonomy" id="2841506"/>
    <lineage>
        <taxon>Bacteria</taxon>
        <taxon>Bacillati</taxon>
        <taxon>Bacillota</taxon>
        <taxon>Clostridia</taxon>
        <taxon>Eubacteriales</taxon>
        <taxon>Clostridiaceae</taxon>
        <taxon>Clostridium</taxon>
    </lineage>
</organism>
<name>A0ABS6EXG8_9CLOT</name>
<sequence length="145" mass="16233">MLKKKGFTLIEVLVALGLLSIAFSITYAPINLIKRSIKDTEIEYYKTSMLSLISYSSKYCKVNNQIGYIELEGKTNNINFVVETKVINHVSMPKGYELMVVGNPKIFKVQNNGTIDAGTIKFKDNNGKLHSITIQVGSFYGEIKT</sequence>
<protein>
    <submittedName>
        <fullName evidence="1">Prepilin-type N-terminal cleavage/methylation domain-containing protein</fullName>
    </submittedName>
</protein>
<dbReference type="Pfam" id="PF07963">
    <property type="entry name" value="N_methyl"/>
    <property type="match status" value="1"/>
</dbReference>
<comment type="caution">
    <text evidence="1">The sequence shown here is derived from an EMBL/GenBank/DDBJ whole genome shotgun (WGS) entry which is preliminary data.</text>
</comment>
<dbReference type="InterPro" id="IPR012902">
    <property type="entry name" value="N_methyl_site"/>
</dbReference>
<accession>A0ABS6EXG8</accession>
<dbReference type="Proteomes" id="UP000736583">
    <property type="component" value="Unassembled WGS sequence"/>
</dbReference>
<dbReference type="NCBIfam" id="TIGR02532">
    <property type="entry name" value="IV_pilin_GFxxxE"/>
    <property type="match status" value="1"/>
</dbReference>
<proteinExistence type="predicted"/>
<keyword evidence="2" id="KW-1185">Reference proteome</keyword>